<dbReference type="STRING" id="1848.SAMN05443637_111152"/>
<feature type="transmembrane region" description="Helical" evidence="5">
    <location>
        <begin position="315"/>
        <end position="334"/>
    </location>
</feature>
<dbReference type="NCBIfam" id="TIGR00815">
    <property type="entry name" value="sulP"/>
    <property type="match status" value="1"/>
</dbReference>
<evidence type="ECO:0000313" key="7">
    <source>
        <dbReference type="EMBL" id="SHK75548.1"/>
    </source>
</evidence>
<sequence length="590" mass="61125">MPFVATPHPAMTPGFRRIVARCTGRVVGAGLRPGLDALRRRDGRAVRRDAVAGVTVAAYLVPQVLAYSAVAGLPAVTGLWAAIGALVLYALLGSSRWLSAGPESTTAVMTAVAVGPLAAGDPARYAVLAAALACLVGVICLLARLARLGFVAEMLSRPVLVGYLAGIALIMIAGQLGPVSGVPVTGETPVTEAVSFVQQLDAVHVPTLLMAAGVLALLVVGGAALPKLPMPLIAVSFAAAVAALFALERFGIGTVGGVPQGLPVPAIPAIDVADLTALVVPAAGVAFVTFCDDVLTARAFGDRGRDQIDADRELVAIGAANVAAGLLHGFPVSSSGSRTVIGESAGGRSQLSSVVSAAAVVVVLLVAGSLLAALPQAALGALVVYAACRLVRVREFRRFARFRRAELAIALLATVTVVLFGVLYGVLVAVLLSVLDLVRRVSRPHDGILGFVPGLAGMHDIDDHPGATTVPGLVVYRYDAPLCFANAEDFRRRVEDAVAVDPPPRWLLLNAEAVTEIDLTAADVLRDLIRRLTARGIVVAVARAKTELWRDLQRAGVTEVIDERRVFPTLPTAVAAYREAEEDQPGTRSV</sequence>
<dbReference type="Gene3D" id="3.30.750.24">
    <property type="entry name" value="STAS domain"/>
    <property type="match status" value="1"/>
</dbReference>
<feature type="transmembrane region" description="Helical" evidence="5">
    <location>
        <begin position="205"/>
        <end position="225"/>
    </location>
</feature>
<feature type="transmembrane region" description="Helical" evidence="5">
    <location>
        <begin position="104"/>
        <end position="119"/>
    </location>
</feature>
<dbReference type="SUPFAM" id="SSF52091">
    <property type="entry name" value="SpoIIaa-like"/>
    <property type="match status" value="1"/>
</dbReference>
<dbReference type="PROSITE" id="PS50801">
    <property type="entry name" value="STAS"/>
    <property type="match status" value="1"/>
</dbReference>
<dbReference type="PANTHER" id="PTHR11814">
    <property type="entry name" value="SULFATE TRANSPORTER"/>
    <property type="match status" value="1"/>
</dbReference>
<keyword evidence="3 5" id="KW-1133">Transmembrane helix</keyword>
<feature type="transmembrane region" description="Helical" evidence="5">
    <location>
        <begin position="354"/>
        <end position="387"/>
    </location>
</feature>
<evidence type="ECO:0000256" key="3">
    <source>
        <dbReference type="ARBA" id="ARBA00022989"/>
    </source>
</evidence>
<reference evidence="7 8" key="1">
    <citation type="submission" date="2016-11" db="EMBL/GenBank/DDBJ databases">
        <authorList>
            <person name="Jaros S."/>
            <person name="Januszkiewicz K."/>
            <person name="Wedrychowicz H."/>
        </authorList>
    </citation>
    <scope>NUCLEOTIDE SEQUENCE [LARGE SCALE GENOMIC DNA]</scope>
    <source>
        <strain evidence="7 8">DSM 43832</strain>
    </source>
</reference>
<evidence type="ECO:0000256" key="4">
    <source>
        <dbReference type="ARBA" id="ARBA00023136"/>
    </source>
</evidence>
<dbReference type="CDD" id="cd07042">
    <property type="entry name" value="STAS_SulP_like_sulfate_transporter"/>
    <property type="match status" value="1"/>
</dbReference>
<feature type="transmembrane region" description="Helical" evidence="5">
    <location>
        <begin position="272"/>
        <end position="295"/>
    </location>
</feature>
<comment type="subcellular location">
    <subcellularLocation>
        <location evidence="1">Membrane</location>
        <topology evidence="1">Multi-pass membrane protein</topology>
    </subcellularLocation>
</comment>
<feature type="transmembrane region" description="Helical" evidence="5">
    <location>
        <begin position="407"/>
        <end position="435"/>
    </location>
</feature>
<organism evidence="7 8">
    <name type="scientific">Pseudonocardia thermophila</name>
    <dbReference type="NCBI Taxonomy" id="1848"/>
    <lineage>
        <taxon>Bacteria</taxon>
        <taxon>Bacillati</taxon>
        <taxon>Actinomycetota</taxon>
        <taxon>Actinomycetes</taxon>
        <taxon>Pseudonocardiales</taxon>
        <taxon>Pseudonocardiaceae</taxon>
        <taxon>Pseudonocardia</taxon>
    </lineage>
</organism>
<dbReference type="InterPro" id="IPR036513">
    <property type="entry name" value="STAS_dom_sf"/>
</dbReference>
<evidence type="ECO:0000256" key="1">
    <source>
        <dbReference type="ARBA" id="ARBA00004141"/>
    </source>
</evidence>
<proteinExistence type="predicted"/>
<dbReference type="InterPro" id="IPR011547">
    <property type="entry name" value="SLC26A/SulP_dom"/>
</dbReference>
<dbReference type="GO" id="GO:0055085">
    <property type="term" value="P:transmembrane transport"/>
    <property type="evidence" value="ECO:0007669"/>
    <property type="project" value="InterPro"/>
</dbReference>
<keyword evidence="8" id="KW-1185">Reference proteome</keyword>
<dbReference type="GO" id="GO:0016020">
    <property type="term" value="C:membrane"/>
    <property type="evidence" value="ECO:0007669"/>
    <property type="project" value="UniProtKB-SubCell"/>
</dbReference>
<keyword evidence="4 5" id="KW-0472">Membrane</keyword>
<name>A0A1M6V296_PSETH</name>
<evidence type="ECO:0000256" key="2">
    <source>
        <dbReference type="ARBA" id="ARBA00022692"/>
    </source>
</evidence>
<feature type="transmembrane region" description="Helical" evidence="5">
    <location>
        <begin position="75"/>
        <end position="92"/>
    </location>
</feature>
<dbReference type="InterPro" id="IPR001902">
    <property type="entry name" value="SLC26A/SulP_fam"/>
</dbReference>
<dbReference type="EMBL" id="FRAP01000011">
    <property type="protein sequence ID" value="SHK75548.1"/>
    <property type="molecule type" value="Genomic_DNA"/>
</dbReference>
<feature type="domain" description="STAS" evidence="6">
    <location>
        <begin position="463"/>
        <end position="577"/>
    </location>
</feature>
<evidence type="ECO:0000256" key="5">
    <source>
        <dbReference type="SAM" id="Phobius"/>
    </source>
</evidence>
<dbReference type="AlphaFoldDB" id="A0A1M6V296"/>
<protein>
    <submittedName>
        <fullName evidence="7">High affinity sulphate transporter 1</fullName>
    </submittedName>
</protein>
<dbReference type="Proteomes" id="UP000184363">
    <property type="component" value="Unassembled WGS sequence"/>
</dbReference>
<dbReference type="Pfam" id="PF01740">
    <property type="entry name" value="STAS"/>
    <property type="match status" value="1"/>
</dbReference>
<dbReference type="InterPro" id="IPR002645">
    <property type="entry name" value="STAS_dom"/>
</dbReference>
<accession>A0A1M6V296</accession>
<feature type="transmembrane region" description="Helical" evidence="5">
    <location>
        <begin position="232"/>
        <end position="252"/>
    </location>
</feature>
<gene>
    <name evidence="7" type="ORF">SAMN05443637_111152</name>
</gene>
<evidence type="ECO:0000259" key="6">
    <source>
        <dbReference type="PROSITE" id="PS50801"/>
    </source>
</evidence>
<feature type="transmembrane region" description="Helical" evidence="5">
    <location>
        <begin position="158"/>
        <end position="177"/>
    </location>
</feature>
<feature type="transmembrane region" description="Helical" evidence="5">
    <location>
        <begin position="125"/>
        <end position="146"/>
    </location>
</feature>
<keyword evidence="2 5" id="KW-0812">Transmembrane</keyword>
<evidence type="ECO:0000313" key="8">
    <source>
        <dbReference type="Proteomes" id="UP000184363"/>
    </source>
</evidence>
<dbReference type="Pfam" id="PF00916">
    <property type="entry name" value="Sulfate_transp"/>
    <property type="match status" value="1"/>
</dbReference>